<dbReference type="RefSeq" id="WP_331787844.1">
    <property type="nucleotide sequence ID" value="NZ_JAVFKM010000011.1"/>
</dbReference>
<keyword evidence="2" id="KW-0812">Transmembrane</keyword>
<feature type="transmembrane region" description="Helical" evidence="2">
    <location>
        <begin position="406"/>
        <end position="427"/>
    </location>
</feature>
<evidence type="ECO:0000313" key="3">
    <source>
        <dbReference type="EMBL" id="MEF3115863.1"/>
    </source>
</evidence>
<keyword evidence="4" id="KW-1185">Reference proteome</keyword>
<feature type="transmembrane region" description="Helical" evidence="2">
    <location>
        <begin position="147"/>
        <end position="166"/>
    </location>
</feature>
<evidence type="ECO:0000313" key="4">
    <source>
        <dbReference type="Proteomes" id="UP001348265"/>
    </source>
</evidence>
<feature type="transmembrane region" description="Helical" evidence="2">
    <location>
        <begin position="337"/>
        <end position="357"/>
    </location>
</feature>
<evidence type="ECO:0000256" key="1">
    <source>
        <dbReference type="SAM" id="MobiDB-lite"/>
    </source>
</evidence>
<dbReference type="Proteomes" id="UP001348265">
    <property type="component" value="Unassembled WGS sequence"/>
</dbReference>
<feature type="transmembrane region" description="Helical" evidence="2">
    <location>
        <begin position="257"/>
        <end position="280"/>
    </location>
</feature>
<name>A0ABU7WWH4_9ACTN</name>
<accession>A0ABU7WWH4</accession>
<feature type="transmembrane region" description="Helical" evidence="2">
    <location>
        <begin position="292"/>
        <end position="317"/>
    </location>
</feature>
<feature type="transmembrane region" description="Helical" evidence="2">
    <location>
        <begin position="224"/>
        <end position="245"/>
    </location>
</feature>
<evidence type="ECO:0008006" key="5">
    <source>
        <dbReference type="Google" id="ProtNLM"/>
    </source>
</evidence>
<keyword evidence="2" id="KW-0472">Membrane</keyword>
<reference evidence="3 4" key="1">
    <citation type="submission" date="2023-08" db="EMBL/GenBank/DDBJ databases">
        <authorList>
            <person name="Sharma P."/>
            <person name="Verma V."/>
            <person name="Mohan M.K."/>
            <person name="Dubey A.K."/>
        </authorList>
    </citation>
    <scope>NUCLEOTIDE SEQUENCE [LARGE SCALE GENOMIC DNA]</scope>
    <source>
        <strain evidence="3 4">ADP4</strain>
    </source>
</reference>
<proteinExistence type="predicted"/>
<protein>
    <recommendedName>
        <fullName evidence="5">Integral membrane protein</fullName>
    </recommendedName>
</protein>
<feature type="region of interest" description="Disordered" evidence="1">
    <location>
        <begin position="1"/>
        <end position="70"/>
    </location>
</feature>
<gene>
    <name evidence="3" type="ORF">RB636_22035</name>
</gene>
<organism evidence="3 4">
    <name type="scientific">Streptomyces chrestomyceticus</name>
    <dbReference type="NCBI Taxonomy" id="68185"/>
    <lineage>
        <taxon>Bacteria</taxon>
        <taxon>Bacillati</taxon>
        <taxon>Actinomycetota</taxon>
        <taxon>Actinomycetes</taxon>
        <taxon>Kitasatosporales</taxon>
        <taxon>Streptomycetaceae</taxon>
        <taxon>Streptomyces</taxon>
    </lineage>
</organism>
<evidence type="ECO:0000256" key="2">
    <source>
        <dbReference type="SAM" id="Phobius"/>
    </source>
</evidence>
<dbReference type="EMBL" id="JAVFKM010000011">
    <property type="protein sequence ID" value="MEF3115863.1"/>
    <property type="molecule type" value="Genomic_DNA"/>
</dbReference>
<feature type="transmembrane region" description="Helical" evidence="2">
    <location>
        <begin position="364"/>
        <end position="386"/>
    </location>
</feature>
<sequence length="454" mass="44964">MTTADMGTGLGPGADTGPGLDTDSGLGTRSGPGVAPEARATSPAPAPTPAPLPVRDIPARPPRRGPADPVKTLMHQHRTLCERAVDPMEIAAGLEAHGVTDRTAAGFRHRDVFSLAEELYARVPRAEAPPPAVPAPVPVRRGRAARVALHLLPGAVCAVTVAAVAAAGHASTPVPFTSADEPSPHVVQTAVAAAGAGLVLLALRLCVRHGPLRARYPIARSAGLWTCWLAGYALGGDWLLAQLLAGGPDLPTAHPQLATASALALTCAVTPAAWCAHWFADRARRGLADSRCLAAFASGVRPLLLIATAMQLAALLALSAAADAVGGAGAVGDGGGAGAVAAVSALGALLFLARLLARHGFPAAAAAGPAAAVALEAAALACVLAARSPGLEPLGRPVEVAVTHLGPSVVPAVACALPALGLLLYALGALTGASAHAPAPDTVPAPVPAKAGRP</sequence>
<feature type="transmembrane region" description="Helical" evidence="2">
    <location>
        <begin position="186"/>
        <end position="203"/>
    </location>
</feature>
<comment type="caution">
    <text evidence="3">The sequence shown here is derived from an EMBL/GenBank/DDBJ whole genome shotgun (WGS) entry which is preliminary data.</text>
</comment>
<keyword evidence="2" id="KW-1133">Transmembrane helix</keyword>